<name>A0AAE3JF82_9FIRM</name>
<dbReference type="EMBL" id="JAJEQR010000024">
    <property type="protein sequence ID" value="MCC2231190.1"/>
    <property type="molecule type" value="Genomic_DNA"/>
</dbReference>
<keyword evidence="1" id="KW-1133">Transmembrane helix</keyword>
<feature type="transmembrane region" description="Helical" evidence="1">
    <location>
        <begin position="12"/>
        <end position="31"/>
    </location>
</feature>
<keyword evidence="3" id="KW-1185">Reference proteome</keyword>
<gene>
    <name evidence="2" type="ORF">LKD81_09325</name>
</gene>
<reference evidence="2" key="1">
    <citation type="submission" date="2021-10" db="EMBL/GenBank/DDBJ databases">
        <title>Anaerobic single-cell dispensing facilitates the cultivation of human gut bacteria.</title>
        <authorList>
            <person name="Afrizal A."/>
        </authorList>
    </citation>
    <scope>NUCLEOTIDE SEQUENCE</scope>
    <source>
        <strain evidence="2">CLA-AA-H215</strain>
    </source>
</reference>
<keyword evidence="1" id="KW-0472">Membrane</keyword>
<evidence type="ECO:0000313" key="3">
    <source>
        <dbReference type="Proteomes" id="UP001198182"/>
    </source>
</evidence>
<dbReference type="InterPro" id="IPR032479">
    <property type="entry name" value="DUF5058"/>
</dbReference>
<evidence type="ECO:0000256" key="1">
    <source>
        <dbReference type="SAM" id="Phobius"/>
    </source>
</evidence>
<comment type="caution">
    <text evidence="2">The sequence shown here is derived from an EMBL/GenBank/DDBJ whole genome shotgun (WGS) entry which is preliminary data.</text>
</comment>
<feature type="transmembrane region" description="Helical" evidence="1">
    <location>
        <begin position="123"/>
        <end position="146"/>
    </location>
</feature>
<feature type="transmembrane region" description="Helical" evidence="1">
    <location>
        <begin position="51"/>
        <end position="77"/>
    </location>
</feature>
<feature type="transmembrane region" description="Helical" evidence="1">
    <location>
        <begin position="216"/>
        <end position="235"/>
    </location>
</feature>
<dbReference type="Proteomes" id="UP001198182">
    <property type="component" value="Unassembled WGS sequence"/>
</dbReference>
<proteinExistence type="predicted"/>
<accession>A0AAE3JF82</accession>
<protein>
    <submittedName>
        <fullName evidence="2">DUF5058 family protein</fullName>
    </submittedName>
</protein>
<dbReference type="Pfam" id="PF16481">
    <property type="entry name" value="DUF5058"/>
    <property type="match status" value="1"/>
</dbReference>
<dbReference type="RefSeq" id="WP_308453714.1">
    <property type="nucleotide sequence ID" value="NZ_JAJEQR010000024.1"/>
</dbReference>
<feature type="transmembrane region" description="Helical" evidence="1">
    <location>
        <begin position="183"/>
        <end position="204"/>
    </location>
</feature>
<evidence type="ECO:0000313" key="2">
    <source>
        <dbReference type="EMBL" id="MCC2231190.1"/>
    </source>
</evidence>
<organism evidence="2 3">
    <name type="scientific">Hominifimenecus microfluidus</name>
    <dbReference type="NCBI Taxonomy" id="2885348"/>
    <lineage>
        <taxon>Bacteria</taxon>
        <taxon>Bacillati</taxon>
        <taxon>Bacillota</taxon>
        <taxon>Clostridia</taxon>
        <taxon>Lachnospirales</taxon>
        <taxon>Lachnospiraceae</taxon>
        <taxon>Hominifimenecus</taxon>
    </lineage>
</organism>
<keyword evidence="1" id="KW-0812">Transmembrane</keyword>
<sequence length="236" mass="25479">MDYQSLINSSALTIFVAVVLLLVTTVCVIYLRNGWNEAKRLGVTTAEMKKIVLNCIGISLVPSIPIVLSVIVMAPVLGVALPWLRTSVIGSANNELISATMAASATGVEFTTTDMTPQAWINAAWAMTLGCSVALPIVLVVLKPVCKTYDVFRKKDSRWISIFSLCALVTVIAAFSINSGKKGIIPSAVIIGCFIFSYLCNLAAKNPKLKWLKDYAFPLTILFGLVLSMIITPFLS</sequence>
<dbReference type="AlphaFoldDB" id="A0AAE3JF82"/>
<feature type="transmembrane region" description="Helical" evidence="1">
    <location>
        <begin position="158"/>
        <end position="177"/>
    </location>
</feature>